<accession>A0A6G9D398</accession>
<evidence type="ECO:0000256" key="1">
    <source>
        <dbReference type="SAM" id="MobiDB-lite"/>
    </source>
</evidence>
<dbReference type="EMBL" id="CP050124">
    <property type="protein sequence ID" value="QIP43540.1"/>
    <property type="molecule type" value="Genomic_DNA"/>
</dbReference>
<evidence type="ECO:0000313" key="2">
    <source>
        <dbReference type="EMBL" id="QIP43540.1"/>
    </source>
</evidence>
<reference evidence="2 3" key="1">
    <citation type="submission" date="2020-03" db="EMBL/GenBank/DDBJ databases">
        <title>Screen low temperature-resistant strains for efficient degradation of petroleum hydrocarbons under the low temperature.</title>
        <authorList>
            <person name="Wang Y."/>
            <person name="Chen J."/>
        </authorList>
    </citation>
    <scope>NUCLEOTIDE SEQUENCE [LARGE SCALE GENOMIC DNA]</scope>
    <source>
        <strain evidence="2 3">KB1</strain>
    </source>
</reference>
<name>A0A6G9D398_RHOER</name>
<dbReference type="Proteomes" id="UP000502345">
    <property type="component" value="Chromosome"/>
</dbReference>
<dbReference type="RefSeq" id="WP_030537398.1">
    <property type="nucleotide sequence ID" value="NZ_AP018733.1"/>
</dbReference>
<organism evidence="2 3">
    <name type="scientific">Rhodococcus erythropolis</name>
    <name type="common">Arthrobacter picolinophilus</name>
    <dbReference type="NCBI Taxonomy" id="1833"/>
    <lineage>
        <taxon>Bacteria</taxon>
        <taxon>Bacillati</taxon>
        <taxon>Actinomycetota</taxon>
        <taxon>Actinomycetes</taxon>
        <taxon>Mycobacteriales</taxon>
        <taxon>Nocardiaceae</taxon>
        <taxon>Rhodococcus</taxon>
        <taxon>Rhodococcus erythropolis group</taxon>
    </lineage>
</organism>
<evidence type="ECO:0000313" key="3">
    <source>
        <dbReference type="Proteomes" id="UP000502345"/>
    </source>
</evidence>
<protein>
    <submittedName>
        <fullName evidence="2">Uncharacterized protein</fullName>
    </submittedName>
</protein>
<gene>
    <name evidence="2" type="ORF">G9444_6297</name>
</gene>
<feature type="region of interest" description="Disordered" evidence="1">
    <location>
        <begin position="95"/>
        <end position="116"/>
    </location>
</feature>
<sequence length="220" mass="24666">MTDTRVYLPDGIDLDAVQSVVNRMADDRTIVYTIDRHASEYDGYSVAIDLYWKDCPTEGVELLMASATILRDLLTSELGIEARTEHEVIGRQGVERSARAATVPDTSAKRRPGSNKFLTDYPLKDVTVGRRFGGRPEGSGRWQRIPNLGVLWTDDKESLQLGWLDDSDRPAANALAWRLIHMALDDMTATDAFDLAARENPQYPIVHGDLADRGEDNFWN</sequence>
<proteinExistence type="predicted"/>
<dbReference type="AlphaFoldDB" id="A0A6G9D398"/>